<dbReference type="AlphaFoldDB" id="A0A150WNP0"/>
<keyword evidence="3" id="KW-1185">Reference proteome</keyword>
<keyword evidence="1" id="KW-1133">Transmembrane helix</keyword>
<dbReference type="EMBL" id="LUKE01000001">
    <property type="protein sequence ID" value="KYG66121.1"/>
    <property type="molecule type" value="Genomic_DNA"/>
</dbReference>
<protein>
    <recommendedName>
        <fullName evidence="4">Pilus assembly protein</fullName>
    </recommendedName>
</protein>
<reference evidence="2 3" key="1">
    <citation type="submission" date="2016-03" db="EMBL/GenBank/DDBJ databases">
        <authorList>
            <person name="Ploux O."/>
        </authorList>
    </citation>
    <scope>NUCLEOTIDE SEQUENCE [LARGE SCALE GENOMIC DNA]</scope>
    <source>
        <strain evidence="2 3">R0</strain>
    </source>
</reference>
<evidence type="ECO:0000256" key="1">
    <source>
        <dbReference type="SAM" id="Phobius"/>
    </source>
</evidence>
<dbReference type="Proteomes" id="UP000075320">
    <property type="component" value="Unassembled WGS sequence"/>
</dbReference>
<evidence type="ECO:0000313" key="2">
    <source>
        <dbReference type="EMBL" id="KYG66121.1"/>
    </source>
</evidence>
<organism evidence="2 3">
    <name type="scientific">Bdellovibrio bacteriovorus</name>
    <dbReference type="NCBI Taxonomy" id="959"/>
    <lineage>
        <taxon>Bacteria</taxon>
        <taxon>Pseudomonadati</taxon>
        <taxon>Bdellovibrionota</taxon>
        <taxon>Bdellovibrionia</taxon>
        <taxon>Bdellovibrionales</taxon>
        <taxon>Pseudobdellovibrionaceae</taxon>
        <taxon>Bdellovibrio</taxon>
    </lineage>
</organism>
<keyword evidence="1" id="KW-0812">Transmembrane</keyword>
<proteinExistence type="predicted"/>
<sequence>MKLNRKGQGLVETVLSLPLVILVVTGIVILLHRSLIFHIADYQAHEALICSQSESTHFCEQELQNRLRKILLSGSTSSALITRSLRGGNQVTVTILLNHGWKDISPPIEIKKSL</sequence>
<accession>A0A150WNP0</accession>
<feature type="transmembrane region" description="Helical" evidence="1">
    <location>
        <begin position="13"/>
        <end position="31"/>
    </location>
</feature>
<dbReference type="OrthoDB" id="5295835at2"/>
<keyword evidence="1" id="KW-0472">Membrane</keyword>
<evidence type="ECO:0000313" key="3">
    <source>
        <dbReference type="Proteomes" id="UP000075320"/>
    </source>
</evidence>
<comment type="caution">
    <text evidence="2">The sequence shown here is derived from an EMBL/GenBank/DDBJ whole genome shotgun (WGS) entry which is preliminary data.</text>
</comment>
<dbReference type="RefSeq" id="WP_061833687.1">
    <property type="nucleotide sequence ID" value="NZ_LUKE01000001.1"/>
</dbReference>
<name>A0A150WNP0_BDEBC</name>
<gene>
    <name evidence="2" type="ORF">AZI86_03390</name>
</gene>
<evidence type="ECO:0008006" key="4">
    <source>
        <dbReference type="Google" id="ProtNLM"/>
    </source>
</evidence>